<dbReference type="WBParaSite" id="BXY_0838800.1">
    <property type="protein sequence ID" value="BXY_0838800.1"/>
    <property type="gene ID" value="BXY_0838800"/>
</dbReference>
<sequence length="70" mass="7935">MERNTLYLVSRPRFPGSMLTKATRKRLERNANLCGIAIFRGGTGDVGYCMYFSRIFSDLKLIVEIESGLT</sequence>
<proteinExistence type="predicted"/>
<evidence type="ECO:0000313" key="1">
    <source>
        <dbReference type="Proteomes" id="UP000095284"/>
    </source>
</evidence>
<dbReference type="Proteomes" id="UP000095284">
    <property type="component" value="Unplaced"/>
</dbReference>
<accession>A0A1I7S5V2</accession>
<organism evidence="1 2">
    <name type="scientific">Bursaphelenchus xylophilus</name>
    <name type="common">Pinewood nematode worm</name>
    <name type="synonym">Aphelenchoides xylophilus</name>
    <dbReference type="NCBI Taxonomy" id="6326"/>
    <lineage>
        <taxon>Eukaryota</taxon>
        <taxon>Metazoa</taxon>
        <taxon>Ecdysozoa</taxon>
        <taxon>Nematoda</taxon>
        <taxon>Chromadorea</taxon>
        <taxon>Rhabditida</taxon>
        <taxon>Tylenchina</taxon>
        <taxon>Tylenchomorpha</taxon>
        <taxon>Aphelenchoidea</taxon>
        <taxon>Aphelenchoididae</taxon>
        <taxon>Bursaphelenchus</taxon>
    </lineage>
</organism>
<reference evidence="2" key="1">
    <citation type="submission" date="2016-11" db="UniProtKB">
        <authorList>
            <consortium name="WormBaseParasite"/>
        </authorList>
    </citation>
    <scope>IDENTIFICATION</scope>
</reference>
<evidence type="ECO:0000313" key="2">
    <source>
        <dbReference type="WBParaSite" id="BXY_0838800.1"/>
    </source>
</evidence>
<protein>
    <submittedName>
        <fullName evidence="2">Uncharacterized protein</fullName>
    </submittedName>
</protein>
<name>A0A1I7S5V2_BURXY</name>
<dbReference type="AlphaFoldDB" id="A0A1I7S5V2"/>